<gene>
    <name evidence="1" type="ORF">L248_2809</name>
</gene>
<dbReference type="eggNOG" id="COG1396">
    <property type="taxonomic scope" value="Bacteria"/>
</dbReference>
<dbReference type="AlphaFoldDB" id="U4TPP1"/>
<dbReference type="PANTHER" id="PTHR37038:SF12">
    <property type="entry name" value="TRANSCRIPTIONAL REGULATOR"/>
    <property type="match status" value="1"/>
</dbReference>
<dbReference type="HOGENOM" id="CLU_885071_0_0_9"/>
<organism evidence="1 2">
    <name type="scientific">Schleiferilactobacillus shenzhenensis LY-73</name>
    <dbReference type="NCBI Taxonomy" id="1231336"/>
    <lineage>
        <taxon>Bacteria</taxon>
        <taxon>Bacillati</taxon>
        <taxon>Bacillota</taxon>
        <taxon>Bacilli</taxon>
        <taxon>Lactobacillales</taxon>
        <taxon>Lactobacillaceae</taxon>
        <taxon>Schleiferilactobacillus</taxon>
    </lineage>
</organism>
<keyword evidence="2" id="KW-1185">Reference proteome</keyword>
<dbReference type="InterPro" id="IPR053163">
    <property type="entry name" value="HTH-type_regulator_Rgg"/>
</dbReference>
<proteinExistence type="predicted"/>
<reference evidence="2" key="1">
    <citation type="journal article" date="2013" name="Genome Announc.">
        <title>Whole-Genome Sequencing of Lactobacillus shenzhenensis Strain LY-73T.</title>
        <authorList>
            <person name="Lin Z."/>
            <person name="Liu Z."/>
            <person name="Yang R."/>
            <person name="Zou Y."/>
            <person name="Wan D."/>
            <person name="Chen J."/>
            <person name="Guo M."/>
            <person name="Zhao J."/>
            <person name="Fang C."/>
            <person name="Yang R."/>
            <person name="Liu F."/>
        </authorList>
    </citation>
    <scope>NUCLEOTIDE SEQUENCE [LARGE SCALE GENOMIC DNA]</scope>
    <source>
        <strain evidence="2">LY-73</strain>
    </source>
</reference>
<evidence type="ECO:0000313" key="1">
    <source>
        <dbReference type="EMBL" id="ERL65410.1"/>
    </source>
</evidence>
<dbReference type="NCBIfam" id="TIGR01716">
    <property type="entry name" value="RGG_Cterm"/>
    <property type="match status" value="1"/>
</dbReference>
<evidence type="ECO:0008006" key="3">
    <source>
        <dbReference type="Google" id="ProtNLM"/>
    </source>
</evidence>
<dbReference type="PANTHER" id="PTHR37038">
    <property type="entry name" value="TRANSCRIPTIONAL REGULATOR-RELATED"/>
    <property type="match status" value="1"/>
</dbReference>
<protein>
    <recommendedName>
        <fullName evidence="3">HTH cro/C1-type domain-containing protein</fullName>
    </recommendedName>
</protein>
<dbReference type="InterPro" id="IPR010057">
    <property type="entry name" value="Transcription_activator_Rgg_C"/>
</dbReference>
<name>U4TPP1_9LACO</name>
<accession>U4TPP1</accession>
<dbReference type="EMBL" id="KI271587">
    <property type="protein sequence ID" value="ERL65410.1"/>
    <property type="molecule type" value="Genomic_DNA"/>
</dbReference>
<dbReference type="Proteomes" id="UP000030647">
    <property type="component" value="Unassembled WGS sequence"/>
</dbReference>
<evidence type="ECO:0000313" key="2">
    <source>
        <dbReference type="Proteomes" id="UP000030647"/>
    </source>
</evidence>
<sequence>MNHSFVFCWRTLLTISWVWNKRILWLSLDDMARKIISTVKLFLSHTYLFGGIIMRFTPGKTFHWFRVDNRHFSATATAEGLINTSTLHRFESDTTSPYLIDVLPLLDRLRIDPSEFFSREQGFNHTQVARFFQSISSAYENRDVSALLRLQKFFESPATHEAALPYRHLDAIVVNAALAMMHDKPLPDTDVAFAMAYFHQQPNWLSYDLHVLRWLPSFLSKEDLIWVAQNLYLRALTFIESLDNANSVGNISLDVATQLIISLPADHTAAYLLRLSGDVTALQKKMQFSIHRKVLEAAIAFNQGETIQAQIILHRVYDALDLFDSEWDERMVSATWPKLIHAVS</sequence>